<dbReference type="EMBL" id="BARU01042726">
    <property type="protein sequence ID" value="GAH87818.1"/>
    <property type="molecule type" value="Genomic_DNA"/>
</dbReference>
<dbReference type="Pfam" id="PF13231">
    <property type="entry name" value="PMT_2"/>
    <property type="match status" value="1"/>
</dbReference>
<evidence type="ECO:0000313" key="3">
    <source>
        <dbReference type="EMBL" id="GAH87818.1"/>
    </source>
</evidence>
<comment type="caution">
    <text evidence="3">The sequence shown here is derived from an EMBL/GenBank/DDBJ whole genome shotgun (WGS) entry which is preliminary data.</text>
</comment>
<protein>
    <recommendedName>
        <fullName evidence="2">Glycosyltransferase RgtA/B/C/D-like domain-containing protein</fullName>
    </recommendedName>
</protein>
<dbReference type="AlphaFoldDB" id="X1L0T9"/>
<keyword evidence="1" id="KW-0812">Transmembrane</keyword>
<keyword evidence="1" id="KW-0472">Membrane</keyword>
<dbReference type="InterPro" id="IPR038731">
    <property type="entry name" value="RgtA/B/C-like"/>
</dbReference>
<accession>X1L0T9</accession>
<reference evidence="3" key="1">
    <citation type="journal article" date="2014" name="Front. Microbiol.">
        <title>High frequency of phylogenetically diverse reductive dehalogenase-homologous genes in deep subseafloor sedimentary metagenomes.</title>
        <authorList>
            <person name="Kawai M."/>
            <person name="Futagami T."/>
            <person name="Toyoda A."/>
            <person name="Takaki Y."/>
            <person name="Nishi S."/>
            <person name="Hori S."/>
            <person name="Arai W."/>
            <person name="Tsubouchi T."/>
            <person name="Morono Y."/>
            <person name="Uchiyama I."/>
            <person name="Ito T."/>
            <person name="Fujiyama A."/>
            <person name="Inagaki F."/>
            <person name="Takami H."/>
        </authorList>
    </citation>
    <scope>NUCLEOTIDE SEQUENCE</scope>
    <source>
        <strain evidence="3">Expedition CK06-06</strain>
    </source>
</reference>
<sequence>MFIATYYFVKALKKSNKKNVILAGLAFGGAMLCKFSVVLLVPFFGLIAIVWGIK</sequence>
<name>X1L0T9_9ZZZZ</name>
<keyword evidence="1" id="KW-1133">Transmembrane helix</keyword>
<organism evidence="3">
    <name type="scientific">marine sediment metagenome</name>
    <dbReference type="NCBI Taxonomy" id="412755"/>
    <lineage>
        <taxon>unclassified sequences</taxon>
        <taxon>metagenomes</taxon>
        <taxon>ecological metagenomes</taxon>
    </lineage>
</organism>
<proteinExistence type="predicted"/>
<evidence type="ECO:0000256" key="1">
    <source>
        <dbReference type="SAM" id="Phobius"/>
    </source>
</evidence>
<evidence type="ECO:0000259" key="2">
    <source>
        <dbReference type="Pfam" id="PF13231"/>
    </source>
</evidence>
<feature type="transmembrane region" description="Helical" evidence="1">
    <location>
        <begin position="20"/>
        <end position="53"/>
    </location>
</feature>
<gene>
    <name evidence="3" type="ORF">S03H2_65589</name>
</gene>
<feature type="domain" description="Glycosyltransferase RgtA/B/C/D-like" evidence="2">
    <location>
        <begin position="2"/>
        <end position="44"/>
    </location>
</feature>